<dbReference type="AlphaFoldDB" id="A0A8J8GN54"/>
<accession>A0A8J8GN54</accession>
<evidence type="ECO:0008006" key="3">
    <source>
        <dbReference type="Google" id="ProtNLM"/>
    </source>
</evidence>
<dbReference type="OrthoDB" id="227978at2157"/>
<protein>
    <recommendedName>
        <fullName evidence="3">DUF2795 domain-containing protein</fullName>
    </recommendedName>
</protein>
<evidence type="ECO:0000313" key="2">
    <source>
        <dbReference type="Proteomes" id="UP000728647"/>
    </source>
</evidence>
<dbReference type="EMBL" id="JABURA010000001">
    <property type="protein sequence ID" value="NUB91432.1"/>
    <property type="molecule type" value="Genomic_DNA"/>
</dbReference>
<reference evidence="1" key="1">
    <citation type="submission" date="2020-06" db="EMBL/GenBank/DDBJ databases">
        <title>Haloterrigena sp. nov., an extremely halophilic archaeon isolated from a saline sediment.</title>
        <authorList>
            <person name="Liu B.-B."/>
        </authorList>
    </citation>
    <scope>NUCLEOTIDE SEQUENCE</scope>
    <source>
        <strain evidence="1">SYSU A121-1</strain>
    </source>
</reference>
<dbReference type="InterPro" id="IPR043899">
    <property type="entry name" value="DUF5789"/>
</dbReference>
<proteinExistence type="predicted"/>
<gene>
    <name evidence="1" type="ORF">HT576_10425</name>
</gene>
<dbReference type="Pfam" id="PF19102">
    <property type="entry name" value="DUF5789"/>
    <property type="match status" value="1"/>
</dbReference>
<name>A0A8J8GN54_9EURY</name>
<dbReference type="RefSeq" id="WP_174701986.1">
    <property type="nucleotide sequence ID" value="NZ_JABURA010000001.1"/>
</dbReference>
<organism evidence="1 2">
    <name type="scientific">Haloterrigena gelatinilytica</name>
    <dbReference type="NCBI Taxonomy" id="2741724"/>
    <lineage>
        <taxon>Archaea</taxon>
        <taxon>Methanobacteriati</taxon>
        <taxon>Methanobacteriota</taxon>
        <taxon>Stenosarchaea group</taxon>
        <taxon>Halobacteria</taxon>
        <taxon>Halobacteriales</taxon>
        <taxon>Natrialbaceae</taxon>
        <taxon>Haloterrigena</taxon>
    </lineage>
</organism>
<dbReference type="Proteomes" id="UP000728647">
    <property type="component" value="Unassembled WGS sequence"/>
</dbReference>
<sequence>MGRNVHLNDIESVLEELDYPVSRDAVADQCDDVTLVLADGEENLGELVAGSGADEFSSTDDLKSEVFNLLPRHAVGEPYQSEGEG</sequence>
<evidence type="ECO:0000313" key="1">
    <source>
        <dbReference type="EMBL" id="NUB91432.1"/>
    </source>
</evidence>
<comment type="caution">
    <text evidence="1">The sequence shown here is derived from an EMBL/GenBank/DDBJ whole genome shotgun (WGS) entry which is preliminary data.</text>
</comment>